<dbReference type="GO" id="GO:0006364">
    <property type="term" value="P:rRNA processing"/>
    <property type="evidence" value="ECO:0007669"/>
    <property type="project" value="UniProtKB-KW"/>
</dbReference>
<accession>A0A6N2SYS1</accession>
<dbReference type="RefSeq" id="WP_006566770.1">
    <property type="nucleotide sequence ID" value="NZ_CACRSQ010000003.1"/>
</dbReference>
<dbReference type="AlphaFoldDB" id="A0A6N2SYS1"/>
<comment type="similarity">
    <text evidence="5">Belongs to the RNA methyltransferase RlmH family.</text>
</comment>
<dbReference type="Gene3D" id="3.40.1280.10">
    <property type="match status" value="1"/>
</dbReference>
<reference evidence="6" key="1">
    <citation type="submission" date="2019-11" db="EMBL/GenBank/DDBJ databases">
        <authorList>
            <person name="Feng L."/>
        </authorList>
    </citation>
    <scope>NUCLEOTIDE SEQUENCE</scope>
    <source>
        <strain evidence="6">AcaccaeLFYP115</strain>
    </source>
</reference>
<dbReference type="PANTHER" id="PTHR33603:SF1">
    <property type="entry name" value="RIBOSOMAL RNA LARGE SUBUNIT METHYLTRANSFERASE H"/>
    <property type="match status" value="1"/>
</dbReference>
<gene>
    <name evidence="6" type="primary">rlmH_1</name>
    <name evidence="6" type="ORF">ACLFYP115_01143</name>
</gene>
<proteinExistence type="inferred from homology"/>
<evidence type="ECO:0000256" key="1">
    <source>
        <dbReference type="ARBA" id="ARBA00022552"/>
    </source>
</evidence>
<name>A0A6N2SYS1_9FIRM</name>
<dbReference type="SUPFAM" id="SSF75217">
    <property type="entry name" value="alpha/beta knot"/>
    <property type="match status" value="1"/>
</dbReference>
<keyword evidence="2 6" id="KW-0489">Methyltransferase</keyword>
<dbReference type="InterPro" id="IPR029028">
    <property type="entry name" value="Alpha/beta_knot_MTases"/>
</dbReference>
<keyword evidence="3 6" id="KW-0808">Transferase</keyword>
<evidence type="ECO:0000313" key="6">
    <source>
        <dbReference type="EMBL" id="VYS97361.1"/>
    </source>
</evidence>
<dbReference type="InterPro" id="IPR029026">
    <property type="entry name" value="tRNA_m1G_MTases_N"/>
</dbReference>
<dbReference type="Pfam" id="PF02590">
    <property type="entry name" value="SPOUT_MTase"/>
    <property type="match status" value="1"/>
</dbReference>
<dbReference type="GO" id="GO:0032259">
    <property type="term" value="P:methylation"/>
    <property type="evidence" value="ECO:0007669"/>
    <property type="project" value="UniProtKB-KW"/>
</dbReference>
<dbReference type="GO" id="GO:0008168">
    <property type="term" value="F:methyltransferase activity"/>
    <property type="evidence" value="ECO:0007669"/>
    <property type="project" value="UniProtKB-KW"/>
</dbReference>
<sequence>MNVKVICVGKIKEPYVRKLIERCVKELNRSCRLEIIELKDEKTPDGASEKEEDRIRKIEGERILKRIPAGSIVIPLCIDGKQMTSDELRHKWEKWNRQRDTEVAFVIGGSLGLCSAVQRKGAFKLSFSAMTFPHQLMRLILLEQLVYAAGRKEE</sequence>
<evidence type="ECO:0000256" key="3">
    <source>
        <dbReference type="ARBA" id="ARBA00022679"/>
    </source>
</evidence>
<keyword evidence="4" id="KW-0949">S-adenosyl-L-methionine</keyword>
<keyword evidence="1" id="KW-0698">rRNA processing</keyword>
<dbReference type="EMBL" id="CACRSQ010000003">
    <property type="protein sequence ID" value="VYS97361.1"/>
    <property type="molecule type" value="Genomic_DNA"/>
</dbReference>
<protein>
    <submittedName>
        <fullName evidence="6">Ribosomal RNA large subunit methyltransferase H</fullName>
        <ecNumber evidence="6">2.1.1.177</ecNumber>
    </submittedName>
</protein>
<organism evidence="6">
    <name type="scientific">Anaerostipes caccae</name>
    <dbReference type="NCBI Taxonomy" id="105841"/>
    <lineage>
        <taxon>Bacteria</taxon>
        <taxon>Bacillati</taxon>
        <taxon>Bacillota</taxon>
        <taxon>Clostridia</taxon>
        <taxon>Lachnospirales</taxon>
        <taxon>Lachnospiraceae</taxon>
        <taxon>Anaerostipes</taxon>
    </lineage>
</organism>
<dbReference type="PIRSF" id="PIRSF004505">
    <property type="entry name" value="MT_bac"/>
    <property type="match status" value="1"/>
</dbReference>
<evidence type="ECO:0000256" key="4">
    <source>
        <dbReference type="ARBA" id="ARBA00022691"/>
    </source>
</evidence>
<dbReference type="PANTHER" id="PTHR33603">
    <property type="entry name" value="METHYLTRANSFERASE"/>
    <property type="match status" value="1"/>
</dbReference>
<dbReference type="NCBIfam" id="NF000985">
    <property type="entry name" value="PRK00103.1-3"/>
    <property type="match status" value="1"/>
</dbReference>
<evidence type="ECO:0000256" key="2">
    <source>
        <dbReference type="ARBA" id="ARBA00022603"/>
    </source>
</evidence>
<dbReference type="InterPro" id="IPR003742">
    <property type="entry name" value="RlmH-like"/>
</dbReference>
<dbReference type="EC" id="2.1.1.177" evidence="6"/>
<dbReference type="CDD" id="cd18081">
    <property type="entry name" value="RlmH-like"/>
    <property type="match status" value="1"/>
</dbReference>
<evidence type="ECO:0000256" key="5">
    <source>
        <dbReference type="ARBA" id="ARBA00038303"/>
    </source>
</evidence>